<evidence type="ECO:0000313" key="1">
    <source>
        <dbReference type="Proteomes" id="UP000515156"/>
    </source>
</evidence>
<sequence length="222" mass="25380">MEHILTPEDEDYEEDEFLAYFPPTRIMLAGVKEGIYNPNLPTLRNMELDFMRGRLSDEHCRTTTTCTKEDFENANFTLLGVPNRRLPCLGITETGRFLSSRYPMGMGRAVPSGITRDEWPCYTSAIDDWSKLLSSSGEFSLPSVRGRVLGYSGYAVRFLKPDVTQTWRFTLQQNPSLDRYGQKPLPVDTLNTFRTFGSAYRISRIANTHKWLVSSYGVLHGR</sequence>
<dbReference type="GeneID" id="115471212"/>
<evidence type="ECO:0000313" key="2">
    <source>
        <dbReference type="RefSeq" id="XP_030060778.1"/>
    </source>
</evidence>
<reference evidence="2" key="1">
    <citation type="submission" date="2025-08" db="UniProtKB">
        <authorList>
            <consortium name="RefSeq"/>
        </authorList>
    </citation>
    <scope>IDENTIFICATION</scope>
</reference>
<dbReference type="InterPro" id="IPR034584">
    <property type="entry name" value="SPMIP8"/>
</dbReference>
<protein>
    <submittedName>
        <fullName evidence="2">Testis, prostate and placenta-expressed protein</fullName>
    </submittedName>
</protein>
<gene>
    <name evidence="2" type="primary">TEPP</name>
</gene>
<dbReference type="AlphaFoldDB" id="A0A6P7Y725"/>
<dbReference type="KEGG" id="muo:115471212"/>
<dbReference type="PANTHER" id="PTHR35348:SF1">
    <property type="entry name" value="TESTIS, PROSTATE AND PLACENTA-EXPRESSED PROTEIN"/>
    <property type="match status" value="1"/>
</dbReference>
<dbReference type="FunCoup" id="A0A6P7Y725">
    <property type="interactions" value="7"/>
</dbReference>
<organism evidence="1 2">
    <name type="scientific">Microcaecilia unicolor</name>
    <dbReference type="NCBI Taxonomy" id="1415580"/>
    <lineage>
        <taxon>Eukaryota</taxon>
        <taxon>Metazoa</taxon>
        <taxon>Chordata</taxon>
        <taxon>Craniata</taxon>
        <taxon>Vertebrata</taxon>
        <taxon>Euteleostomi</taxon>
        <taxon>Amphibia</taxon>
        <taxon>Gymnophiona</taxon>
        <taxon>Siphonopidae</taxon>
        <taxon>Microcaecilia</taxon>
    </lineage>
</organism>
<dbReference type="Pfam" id="PF22574">
    <property type="entry name" value="SPMIP8"/>
    <property type="match status" value="1"/>
</dbReference>
<dbReference type="CTD" id="374739"/>
<keyword evidence="1" id="KW-1185">Reference proteome</keyword>
<dbReference type="Proteomes" id="UP000515156">
    <property type="component" value="Chromosome 5"/>
</dbReference>
<name>A0A6P7Y725_9AMPH</name>
<dbReference type="OrthoDB" id="9970246at2759"/>
<proteinExistence type="predicted"/>
<accession>A0A6P7Y725</accession>
<dbReference type="RefSeq" id="XP_030060778.1">
    <property type="nucleotide sequence ID" value="XM_030204918.1"/>
</dbReference>
<dbReference type="InParanoid" id="A0A6P7Y725"/>
<dbReference type="PANTHER" id="PTHR35348">
    <property type="entry name" value="TESTIS, PROSTATE AND PLACENTA-EXPRESSED PROTEIN"/>
    <property type="match status" value="1"/>
</dbReference>